<comment type="caution">
    <text evidence="5">The sequence shown here is derived from an EMBL/GenBank/DDBJ whole genome shotgun (WGS) entry which is preliminary data.</text>
</comment>
<dbReference type="EMBL" id="RRYP01006687">
    <property type="protein sequence ID" value="TNV81023.1"/>
    <property type="molecule type" value="Genomic_DNA"/>
</dbReference>
<feature type="active site" description="Charge relay system" evidence="3">
    <location>
        <position position="219"/>
    </location>
</feature>
<evidence type="ECO:0000256" key="3">
    <source>
        <dbReference type="PIRSR" id="PIRSR001221-1"/>
    </source>
</evidence>
<keyword evidence="6" id="KW-1185">Reference proteome</keyword>
<dbReference type="InterPro" id="IPR036928">
    <property type="entry name" value="AS_sf"/>
</dbReference>
<dbReference type="OrthoDB" id="421993at2759"/>
<dbReference type="Proteomes" id="UP000785679">
    <property type="component" value="Unassembled WGS sequence"/>
</dbReference>
<evidence type="ECO:0000256" key="2">
    <source>
        <dbReference type="ARBA" id="ARBA00022801"/>
    </source>
</evidence>
<accession>A0A8J8NT52</accession>
<dbReference type="SUPFAM" id="SSF75304">
    <property type="entry name" value="Amidase signature (AS) enzymes"/>
    <property type="match status" value="1"/>
</dbReference>
<dbReference type="GO" id="GO:0017064">
    <property type="term" value="F:fatty acid amide hydrolase activity"/>
    <property type="evidence" value="ECO:0007669"/>
    <property type="project" value="TreeGrafter"/>
</dbReference>
<comment type="similarity">
    <text evidence="1">Belongs to the amidase family.</text>
</comment>
<keyword evidence="2" id="KW-0378">Hydrolase</keyword>
<dbReference type="Pfam" id="PF01425">
    <property type="entry name" value="Amidase"/>
    <property type="match status" value="1"/>
</dbReference>
<organism evidence="5 6">
    <name type="scientific">Halteria grandinella</name>
    <dbReference type="NCBI Taxonomy" id="5974"/>
    <lineage>
        <taxon>Eukaryota</taxon>
        <taxon>Sar</taxon>
        <taxon>Alveolata</taxon>
        <taxon>Ciliophora</taxon>
        <taxon>Intramacronucleata</taxon>
        <taxon>Spirotrichea</taxon>
        <taxon>Stichotrichia</taxon>
        <taxon>Sporadotrichida</taxon>
        <taxon>Halteriidae</taxon>
        <taxon>Halteria</taxon>
    </lineage>
</organism>
<protein>
    <recommendedName>
        <fullName evidence="4">Amidase domain-containing protein</fullName>
    </recommendedName>
</protein>
<dbReference type="InterPro" id="IPR023631">
    <property type="entry name" value="Amidase_dom"/>
</dbReference>
<dbReference type="InterPro" id="IPR020556">
    <property type="entry name" value="Amidase_CS"/>
</dbReference>
<feature type="active site" description="Acyl-ester intermediate" evidence="3">
    <location>
        <position position="243"/>
    </location>
</feature>
<feature type="active site" description="Charge relay system" evidence="3">
    <location>
        <position position="144"/>
    </location>
</feature>
<evidence type="ECO:0000313" key="5">
    <source>
        <dbReference type="EMBL" id="TNV81023.1"/>
    </source>
</evidence>
<dbReference type="PROSITE" id="PS00571">
    <property type="entry name" value="AMIDASES"/>
    <property type="match status" value="1"/>
</dbReference>
<dbReference type="AlphaFoldDB" id="A0A8J8NT52"/>
<dbReference type="Gene3D" id="3.90.1300.10">
    <property type="entry name" value="Amidase signature (AS) domain"/>
    <property type="match status" value="1"/>
</dbReference>
<evidence type="ECO:0000313" key="6">
    <source>
        <dbReference type="Proteomes" id="UP000785679"/>
    </source>
</evidence>
<dbReference type="GO" id="GO:0004040">
    <property type="term" value="F:amidase activity"/>
    <property type="evidence" value="ECO:0007669"/>
    <property type="project" value="TreeGrafter"/>
</dbReference>
<dbReference type="PANTHER" id="PTHR45847:SF6">
    <property type="entry name" value="FATTY ACID AMIDE HYDROLASE"/>
    <property type="match status" value="1"/>
</dbReference>
<dbReference type="PANTHER" id="PTHR45847">
    <property type="entry name" value="FATTY ACID AMIDE HYDROLASE"/>
    <property type="match status" value="1"/>
</dbReference>
<gene>
    <name evidence="5" type="ORF">FGO68_gene15999</name>
</gene>
<dbReference type="PIRSF" id="PIRSF001221">
    <property type="entry name" value="Amidase_fungi"/>
    <property type="match status" value="1"/>
</dbReference>
<evidence type="ECO:0000256" key="1">
    <source>
        <dbReference type="ARBA" id="ARBA00009199"/>
    </source>
</evidence>
<proteinExistence type="inferred from homology"/>
<evidence type="ECO:0000259" key="4">
    <source>
        <dbReference type="Pfam" id="PF01425"/>
    </source>
</evidence>
<sequence>MGKLCTFLFGVSLTWKTLKYAYWQLRWQLNKRKGEKALKERNERYRGREEELFGPVDKELEIIACTIEGLRKGMHEGHFTCVQVIKVYARRCYIIGRDLELSGDELYEQAIEEAVKADKEISEARANGTLDQLPPFHGIPISIKEHINVKGTLATAGCSYYADRMCTMDAPFVQMLKEAGAIILVKGNLPQVLLSFHSENRIWGTAKNPFNRLRSCGGSSGGEAGLVAARCIPFGIGSDLGGSIRIPCEFSGTFGFKATSQRVSTLGFNGVLAFNEVQSQSGGCIRSTLGPITNCIDDLITGMRVLLHPQANRYDPFAPPMPFKEGAFVKAQRPFRVGYCESFDTLPASASARRAVRLAKESLERQGFTMVKFDLTAEQIAQYRDVMTGLVGNITGKHIMNALNSNHEKFIGQYNAQMSLLSYPLYVTGLVRLILRLTGNARIVNNIRSLKKLSEQQITDLKHLQTKLYLEMKEKWDELGIDALITPNHPIPAFLDSGVNKVGMLRDYQFIWSILHYPAGVMPMTLSNQEGDLTYPADGFEDMWTSNIRKDLASAGNMPVGVQVIARKWEDEVALGVMKAIENGLENREVIRPAIGEEVAQ</sequence>
<reference evidence="5" key="1">
    <citation type="submission" date="2019-06" db="EMBL/GenBank/DDBJ databases">
        <authorList>
            <person name="Zheng W."/>
        </authorList>
    </citation>
    <scope>NUCLEOTIDE SEQUENCE</scope>
    <source>
        <strain evidence="5">QDHG01</strain>
    </source>
</reference>
<feature type="domain" description="Amidase" evidence="4">
    <location>
        <begin position="91"/>
        <end position="573"/>
    </location>
</feature>
<dbReference type="GO" id="GO:0009062">
    <property type="term" value="P:fatty acid catabolic process"/>
    <property type="evidence" value="ECO:0007669"/>
    <property type="project" value="TreeGrafter"/>
</dbReference>
<dbReference type="InterPro" id="IPR052096">
    <property type="entry name" value="Endocannabinoid_amidase"/>
</dbReference>
<name>A0A8J8NT52_HALGN</name>